<evidence type="ECO:0000313" key="5">
    <source>
        <dbReference type="Proteomes" id="UP000012960"/>
    </source>
</evidence>
<evidence type="ECO:0000256" key="1">
    <source>
        <dbReference type="SAM" id="Phobius"/>
    </source>
</evidence>
<keyword evidence="2" id="KW-0732">Signal</keyword>
<dbReference type="InParanoid" id="A0A804KQN1"/>
<protein>
    <submittedName>
        <fullName evidence="3">(wild Malaysian banana) hypothetical protein</fullName>
    </submittedName>
</protein>
<dbReference type="EnsemblPlants" id="Ma09_t31010.1">
    <property type="protein sequence ID" value="Ma09_p31010.1"/>
    <property type="gene ID" value="Ma09_g31010"/>
</dbReference>
<dbReference type="EnsemblPlants" id="Ma09_t31010.3">
    <property type="protein sequence ID" value="Ma09_p31010.3"/>
    <property type="gene ID" value="Ma09_g31010"/>
</dbReference>
<evidence type="ECO:0000313" key="3">
    <source>
        <dbReference type="EMBL" id="CAG1836999.1"/>
    </source>
</evidence>
<keyword evidence="1" id="KW-1133">Transmembrane helix</keyword>
<proteinExistence type="predicted"/>
<evidence type="ECO:0000313" key="4">
    <source>
        <dbReference type="EnsemblPlants" id="Ma09_p31010.1"/>
    </source>
</evidence>
<keyword evidence="1" id="KW-0812">Transmembrane</keyword>
<dbReference type="Gramene" id="Ma09_t31010.3">
    <property type="protein sequence ID" value="Ma09_p31010.3"/>
    <property type="gene ID" value="Ma09_g31010"/>
</dbReference>
<keyword evidence="5" id="KW-1185">Reference proteome</keyword>
<evidence type="ECO:0000256" key="2">
    <source>
        <dbReference type="SAM" id="SignalP"/>
    </source>
</evidence>
<sequence length="139" mass="14541">MAPSLQLFALFLLAVWVVGSEAHDVRPAEHGLEHQKDPGPASPAMVTFFRGRPEVALPEAQNVSEPAWKLAPPRPQHRDGPSAVLLAAGVACGIVGSALLAAAAVAFVVHARRSGFGLRPGWAFSPARRSGPEVRLGSA</sequence>
<reference evidence="4" key="2">
    <citation type="submission" date="2021-05" db="UniProtKB">
        <authorList>
            <consortium name="EnsemblPlants"/>
        </authorList>
    </citation>
    <scope>IDENTIFICATION</scope>
    <source>
        <strain evidence="4">subsp. malaccensis</strain>
    </source>
</reference>
<dbReference type="FunCoup" id="A0A804KQN1">
    <property type="interactions" value="292"/>
</dbReference>
<dbReference type="Proteomes" id="UP000012960">
    <property type="component" value="Unplaced"/>
</dbReference>
<feature type="chain" id="PRO_5036220162" evidence="2">
    <location>
        <begin position="23"/>
        <end position="139"/>
    </location>
</feature>
<dbReference type="EMBL" id="HG996474">
    <property type="protein sequence ID" value="CAG1836999.1"/>
    <property type="molecule type" value="Genomic_DNA"/>
</dbReference>
<organism evidence="4 5">
    <name type="scientific">Musa acuminata subsp. malaccensis</name>
    <name type="common">Wild banana</name>
    <name type="synonym">Musa malaccensis</name>
    <dbReference type="NCBI Taxonomy" id="214687"/>
    <lineage>
        <taxon>Eukaryota</taxon>
        <taxon>Viridiplantae</taxon>
        <taxon>Streptophyta</taxon>
        <taxon>Embryophyta</taxon>
        <taxon>Tracheophyta</taxon>
        <taxon>Spermatophyta</taxon>
        <taxon>Magnoliopsida</taxon>
        <taxon>Liliopsida</taxon>
        <taxon>Zingiberales</taxon>
        <taxon>Musaceae</taxon>
        <taxon>Musa</taxon>
    </lineage>
</organism>
<dbReference type="KEGG" id="mus:103999518"/>
<accession>A0A804KQN1</accession>
<dbReference type="PANTHER" id="PTHR37189">
    <property type="entry name" value="CONCANAVALIN A-LIKE LECTIN/GLUCANASE DOMAIN-CONTAINING PROTEIN-RELATED"/>
    <property type="match status" value="1"/>
</dbReference>
<gene>
    <name evidence="3" type="ORF">GSMUA_249680.1</name>
</gene>
<dbReference type="EnsemblPlants" id="Ma09_t31010.2">
    <property type="protein sequence ID" value="Ma09_p31010.2"/>
    <property type="gene ID" value="Ma09_g31010"/>
</dbReference>
<dbReference type="OrthoDB" id="749318at2759"/>
<dbReference type="Gramene" id="Ma09_t31010.2">
    <property type="protein sequence ID" value="Ma09_p31010.2"/>
    <property type="gene ID" value="Ma09_g31010"/>
</dbReference>
<dbReference type="PANTHER" id="PTHR37189:SF4">
    <property type="entry name" value="TRANSMEMBRANE PROTEIN"/>
    <property type="match status" value="1"/>
</dbReference>
<dbReference type="OMA" id="MENWWRW"/>
<keyword evidence="1" id="KW-0472">Membrane</keyword>
<feature type="transmembrane region" description="Helical" evidence="1">
    <location>
        <begin position="83"/>
        <end position="109"/>
    </location>
</feature>
<dbReference type="AlphaFoldDB" id="A0A804KQN1"/>
<reference evidence="3" key="1">
    <citation type="submission" date="2021-03" db="EMBL/GenBank/DDBJ databases">
        <authorList>
            <consortium name="Genoscope - CEA"/>
            <person name="William W."/>
        </authorList>
    </citation>
    <scope>NUCLEOTIDE SEQUENCE</scope>
    <source>
        <strain evidence="3">Doubled-haploid Pahang</strain>
    </source>
</reference>
<feature type="signal peptide" evidence="2">
    <location>
        <begin position="1"/>
        <end position="22"/>
    </location>
</feature>
<dbReference type="Gramene" id="Ma09_t31010.1">
    <property type="protein sequence ID" value="Ma09_p31010.1"/>
    <property type="gene ID" value="Ma09_g31010"/>
</dbReference>
<name>A0A804KQN1_MUSAM</name>